<keyword evidence="2" id="KW-0812">Transmembrane</keyword>
<dbReference type="EMBL" id="LN902841">
    <property type="protein sequence ID" value="CDS35750.1"/>
    <property type="molecule type" value="Genomic_DNA"/>
</dbReference>
<sequence>MRRCPGYWYGPKGQPTLPGTMRLIRITFVFILTDHDLHVSPSLRLHSLTNAKGQDITSGRAEFWDEFFLLRVNIKVLLSYFDKVPQEHITDLKPHLSRLYGECLQKALNTSHWLRIANALQTSDCLLLGTFQSKNITLSSEDRLKLLVPTECLVPAKAEYMKLCTDSFVNDWPPLLQELVINSLIIRCVLLNHVHENPFFEWLMDESLFELLGTLISDSVLRHRFGFGACRLLGLVSQFQWKEVNNPFLMKIAQVKDEILLNSISAVISFALSESTRKYSEYVHPSSGIFHSLSSMLGGRKIEGQRQDFSIHDGLLLCLYVIILHNPRFPSLFYCSHTHTDAHQHNVMKLDRGSSRGKVMDIGDVDWTNENHAPYQPTVDPRNLMADLIEYASVVMQGIRGDSEGLSTCSLCFKIMSHATMNLSVCRFLHEYNIHFTIQLHRAPLRHRKSGIVLLDRSSNNTMAAVLLDLLVEFFCTHLMKSFPFEIHGQCLNICYHLLSHQKEHGLRLNYDWRQLWKALFDLMRYVIKPDGPCVCGETFTTLLKIVGIFNFFITFGDCFLPDPNTYDDLYYELIRMKDVVERLIKFVDQHSCSPKSDWKSSARDLRESAQNLKVIVKHFNDKISAYIAKSSITSLTEAQVFEIIQNNYESLTLRVSKDLNKYYDEAAGDVEEDNDRMLVEVVQNVRRDCLKAATAYQSRFNELAVIH</sequence>
<evidence type="ECO:0000256" key="4">
    <source>
        <dbReference type="ARBA" id="ARBA00023136"/>
    </source>
</evidence>
<dbReference type="InterPro" id="IPR039868">
    <property type="entry name" value="ARMD3-like"/>
</dbReference>
<reference evidence="6" key="2">
    <citation type="submission" date="2015-11" db="EMBL/GenBank/DDBJ databases">
        <authorList>
            <person name="Zhang Y."/>
            <person name="Guo Z."/>
        </authorList>
    </citation>
    <scope>NUCLEOTIDE SEQUENCE</scope>
</reference>
<dbReference type="SMART" id="SM01158">
    <property type="entry name" value="DUF1741"/>
    <property type="match status" value="1"/>
</dbReference>
<protein>
    <recommendedName>
        <fullName evidence="5">Armadillo-like helical domain-containing protein</fullName>
    </recommendedName>
</protein>
<evidence type="ECO:0000256" key="1">
    <source>
        <dbReference type="ARBA" id="ARBA00004370"/>
    </source>
</evidence>
<dbReference type="InterPro" id="IPR013636">
    <property type="entry name" value="ARMH3_C"/>
</dbReference>
<proteinExistence type="predicted"/>
<dbReference type="GO" id="GO:0005829">
    <property type="term" value="C:cytosol"/>
    <property type="evidence" value="ECO:0007669"/>
    <property type="project" value="TreeGrafter"/>
</dbReference>
<dbReference type="eggNOG" id="KOG4654">
    <property type="taxonomic scope" value="Eukaryota"/>
</dbReference>
<keyword evidence="7" id="KW-1185">Reference proteome</keyword>
<accession>A0A068XTT5</accession>
<dbReference type="GO" id="GO:0016020">
    <property type="term" value="C:membrane"/>
    <property type="evidence" value="ECO:0007669"/>
    <property type="project" value="UniProtKB-SubCell"/>
</dbReference>
<evidence type="ECO:0000256" key="3">
    <source>
        <dbReference type="ARBA" id="ARBA00022989"/>
    </source>
</evidence>
<reference evidence="6" key="1">
    <citation type="journal article" date="2013" name="Nature">
        <title>The genomes of four tapeworm species reveal adaptations to parasitism.</title>
        <authorList>
            <person name="Tsai I.J."/>
            <person name="Zarowiecki M."/>
            <person name="Holroyd N."/>
            <person name="Garciarrubio A."/>
            <person name="Sanchez-Flores A."/>
            <person name="Brooks K.L."/>
            <person name="Tracey A."/>
            <person name="Bobes R.J."/>
            <person name="Fragoso G."/>
            <person name="Sciutto E."/>
            <person name="Aslett M."/>
            <person name="Beasley H."/>
            <person name="Bennett H.M."/>
            <person name="Cai J."/>
            <person name="Camicia F."/>
            <person name="Clark R."/>
            <person name="Cucher M."/>
            <person name="De Silva N."/>
            <person name="Day T.A."/>
            <person name="Deplazes P."/>
            <person name="Estrada K."/>
            <person name="Fernandez C."/>
            <person name="Holland P.W."/>
            <person name="Hou J."/>
            <person name="Hu S."/>
            <person name="Huckvale T."/>
            <person name="Hung S.S."/>
            <person name="Kamenetzky L."/>
            <person name="Keane J.A."/>
            <person name="Kiss F."/>
            <person name="Koziol U."/>
            <person name="Lambert O."/>
            <person name="Liu K."/>
            <person name="Luo X."/>
            <person name="Luo Y."/>
            <person name="Macchiaroli N."/>
            <person name="Nichol S."/>
            <person name="Paps J."/>
            <person name="Parkinson J."/>
            <person name="Pouchkina-Stantcheva N."/>
            <person name="Riddiford N."/>
            <person name="Rosenzvit M."/>
            <person name="Salinas G."/>
            <person name="Wasmuth J.D."/>
            <person name="Zamanian M."/>
            <person name="Zheng Y."/>
            <person name="Cai X."/>
            <person name="Soberon X."/>
            <person name="Olson P.D."/>
            <person name="Laclette J.P."/>
            <person name="Brehm K."/>
            <person name="Berriman M."/>
            <person name="Garciarrubio A."/>
            <person name="Bobes R.J."/>
            <person name="Fragoso G."/>
            <person name="Sanchez-Flores A."/>
            <person name="Estrada K."/>
            <person name="Cevallos M.A."/>
            <person name="Morett E."/>
            <person name="Gonzalez V."/>
            <person name="Portillo T."/>
            <person name="Ochoa-Leyva A."/>
            <person name="Jose M.V."/>
            <person name="Sciutto E."/>
            <person name="Landa A."/>
            <person name="Jimenez L."/>
            <person name="Valdes V."/>
            <person name="Carrero J.C."/>
            <person name="Larralde C."/>
            <person name="Morales-Montor J."/>
            <person name="Limon-Lason J."/>
            <person name="Soberon X."/>
            <person name="Laclette J.P."/>
        </authorList>
    </citation>
    <scope>NUCLEOTIDE SEQUENCE [LARGE SCALE GENOMIC DNA]</scope>
</reference>
<dbReference type="Pfam" id="PF08427">
    <property type="entry name" value="ARMH3_C"/>
    <property type="match status" value="1"/>
</dbReference>
<keyword evidence="3" id="KW-1133">Transmembrane helix</keyword>
<dbReference type="Proteomes" id="UP000017246">
    <property type="component" value="Unassembled WGS sequence"/>
</dbReference>
<name>A0A068XTT5_ECHMU</name>
<dbReference type="AlphaFoldDB" id="A0A068XTT5"/>
<dbReference type="PANTHER" id="PTHR13608:SF3">
    <property type="entry name" value="ARMADILLO-LIKE HELICAL DOMAIN-CONTAINING PROTEIN 3"/>
    <property type="match status" value="1"/>
</dbReference>
<dbReference type="OMA" id="YEATHLN"/>
<evidence type="ECO:0000259" key="5">
    <source>
        <dbReference type="SMART" id="SM01158"/>
    </source>
</evidence>
<organism evidence="6 7">
    <name type="scientific">Echinococcus multilocularis</name>
    <name type="common">Fox tapeworm</name>
    <dbReference type="NCBI Taxonomy" id="6211"/>
    <lineage>
        <taxon>Eukaryota</taxon>
        <taxon>Metazoa</taxon>
        <taxon>Spiralia</taxon>
        <taxon>Lophotrochozoa</taxon>
        <taxon>Platyhelminthes</taxon>
        <taxon>Cestoda</taxon>
        <taxon>Eucestoda</taxon>
        <taxon>Cyclophyllidea</taxon>
        <taxon>Taeniidae</taxon>
        <taxon>Echinococcus</taxon>
    </lineage>
</organism>
<dbReference type="PANTHER" id="PTHR13608">
    <property type="entry name" value="ARMADILLO-LIKE HELICAL DOMAIN-CONTAINING PROTEIN 3"/>
    <property type="match status" value="1"/>
</dbReference>
<gene>
    <name evidence="6" type="ORF">EmuJ_001169700</name>
</gene>
<comment type="subcellular location">
    <subcellularLocation>
        <location evidence="1">Membrane</location>
    </subcellularLocation>
</comment>
<evidence type="ECO:0000256" key="2">
    <source>
        <dbReference type="ARBA" id="ARBA00022692"/>
    </source>
</evidence>
<evidence type="ECO:0000313" key="7">
    <source>
        <dbReference type="Proteomes" id="UP000017246"/>
    </source>
</evidence>
<evidence type="ECO:0000313" key="6">
    <source>
        <dbReference type="EMBL" id="CDS35750.1"/>
    </source>
</evidence>
<keyword evidence="4" id="KW-0472">Membrane</keyword>
<dbReference type="OrthoDB" id="2012278at2759"/>
<feature type="domain" description="Armadillo-like helical" evidence="5">
    <location>
        <begin position="456"/>
        <end position="690"/>
    </location>
</feature>